<dbReference type="Proteomes" id="UP001153069">
    <property type="component" value="Unassembled WGS sequence"/>
</dbReference>
<sequence>MNKSVAWKRPRTKKSVRFANTRAVVTLSPEKEADSTWYAHQEYRSMKDVCKQDVVAYARARKSGTKSLFDASQNSVRGLENLFPPNKRRYDMLKKQRMSAILGHQHQQKSCGFKDPASLAFLSELFSRGARERAIELARRDSMVWFSP</sequence>
<keyword evidence="2" id="KW-1185">Reference proteome</keyword>
<organism evidence="1 2">
    <name type="scientific">Seminavis robusta</name>
    <dbReference type="NCBI Taxonomy" id="568900"/>
    <lineage>
        <taxon>Eukaryota</taxon>
        <taxon>Sar</taxon>
        <taxon>Stramenopiles</taxon>
        <taxon>Ochrophyta</taxon>
        <taxon>Bacillariophyta</taxon>
        <taxon>Bacillariophyceae</taxon>
        <taxon>Bacillariophycidae</taxon>
        <taxon>Naviculales</taxon>
        <taxon>Naviculaceae</taxon>
        <taxon>Seminavis</taxon>
    </lineage>
</organism>
<evidence type="ECO:0000313" key="1">
    <source>
        <dbReference type="EMBL" id="CAB9513409.1"/>
    </source>
</evidence>
<dbReference type="AlphaFoldDB" id="A0A9N8E7V1"/>
<gene>
    <name evidence="1" type="ORF">SEMRO_589_G171770.1</name>
</gene>
<accession>A0A9N8E7V1</accession>
<name>A0A9N8E7V1_9STRA</name>
<comment type="caution">
    <text evidence="1">The sequence shown here is derived from an EMBL/GenBank/DDBJ whole genome shotgun (WGS) entry which is preliminary data.</text>
</comment>
<dbReference type="EMBL" id="CAICTM010000588">
    <property type="protein sequence ID" value="CAB9513409.1"/>
    <property type="molecule type" value="Genomic_DNA"/>
</dbReference>
<reference evidence="1" key="1">
    <citation type="submission" date="2020-06" db="EMBL/GenBank/DDBJ databases">
        <authorList>
            <consortium name="Plant Systems Biology data submission"/>
        </authorList>
    </citation>
    <scope>NUCLEOTIDE SEQUENCE</scope>
    <source>
        <strain evidence="1">D6</strain>
    </source>
</reference>
<evidence type="ECO:0000313" key="2">
    <source>
        <dbReference type="Proteomes" id="UP001153069"/>
    </source>
</evidence>
<proteinExistence type="predicted"/>
<protein>
    <submittedName>
        <fullName evidence="1">Uncharacterized protein</fullName>
    </submittedName>
</protein>